<dbReference type="InterPro" id="IPR010099">
    <property type="entry name" value="SDR39U1"/>
</dbReference>
<organism evidence="3 4">
    <name type="scientific">Sipha flava</name>
    <name type="common">yellow sugarcane aphid</name>
    <dbReference type="NCBI Taxonomy" id="143950"/>
    <lineage>
        <taxon>Eukaryota</taxon>
        <taxon>Metazoa</taxon>
        <taxon>Ecdysozoa</taxon>
        <taxon>Arthropoda</taxon>
        <taxon>Hexapoda</taxon>
        <taxon>Insecta</taxon>
        <taxon>Pterygota</taxon>
        <taxon>Neoptera</taxon>
        <taxon>Paraneoptera</taxon>
        <taxon>Hemiptera</taxon>
        <taxon>Sternorrhyncha</taxon>
        <taxon>Aphidomorpha</taxon>
        <taxon>Aphidoidea</taxon>
        <taxon>Aphididae</taxon>
        <taxon>Sipha</taxon>
    </lineage>
</organism>
<accession>A0A8B8GA58</accession>
<dbReference type="PANTHER" id="PTHR11092:SF0">
    <property type="entry name" value="EPIMERASE FAMILY PROTEIN SDR39U1"/>
    <property type="match status" value="1"/>
</dbReference>
<name>A0A8B8GA58_9HEMI</name>
<evidence type="ECO:0000259" key="1">
    <source>
        <dbReference type="Pfam" id="PF01370"/>
    </source>
</evidence>
<keyword evidence="3" id="KW-1185">Reference proteome</keyword>
<reference evidence="4" key="1">
    <citation type="submission" date="2025-08" db="UniProtKB">
        <authorList>
            <consortium name="RefSeq"/>
        </authorList>
    </citation>
    <scope>IDENTIFICATION</scope>
    <source>
        <tissue evidence="4">Whole body</tissue>
    </source>
</reference>
<gene>
    <name evidence="4" type="primary">LOC112689973</name>
</gene>
<dbReference type="SUPFAM" id="SSF51735">
    <property type="entry name" value="NAD(P)-binding Rossmann-fold domains"/>
    <property type="match status" value="1"/>
</dbReference>
<dbReference type="AlphaFoldDB" id="A0A8B8GA58"/>
<sequence>MISINRSYSMATKGRVLIGGGTGFVGKSLKQYLKDHNYDVTIISRKTNAKTSDSIISWDQIKKNEIPSDTVAVINAAGEPILEPSKFWTEKFRKSVWDSRVLTNQYLINAINQMNPPKPKLFISFSGIAIYPPNTDKSKPYSESYISEEFDYLSKLVIGIESSAQPKSSDLRSVIFRLGVVLGRHGGFISQLYLFFRFGLGICMGTGTQFFPWIHIDDVCRMVLFSIENNEVKGVVNGVAPEIISHYYFAKSFVEVFGHSFVLKVPEFIFKIIFGTERAKMILEGQAVEPTKLKSLNFSYKFPDIKTALHRVSQE</sequence>
<proteinExistence type="predicted"/>
<dbReference type="InterPro" id="IPR001509">
    <property type="entry name" value="Epimerase_deHydtase"/>
</dbReference>
<feature type="domain" description="NAD-dependent epimerase/dehydratase" evidence="1">
    <location>
        <begin position="16"/>
        <end position="233"/>
    </location>
</feature>
<evidence type="ECO:0000313" key="3">
    <source>
        <dbReference type="Proteomes" id="UP000694846"/>
    </source>
</evidence>
<protein>
    <submittedName>
        <fullName evidence="4">Epimerase family protein SDR39U1-like</fullName>
    </submittedName>
</protein>
<dbReference type="Gene3D" id="3.40.50.720">
    <property type="entry name" value="NAD(P)-binding Rossmann-like Domain"/>
    <property type="match status" value="1"/>
</dbReference>
<dbReference type="GeneID" id="112689973"/>
<dbReference type="NCBIfam" id="TIGR01777">
    <property type="entry name" value="yfcH"/>
    <property type="match status" value="1"/>
</dbReference>
<dbReference type="OrthoDB" id="276721at2759"/>
<evidence type="ECO:0000259" key="2">
    <source>
        <dbReference type="Pfam" id="PF08338"/>
    </source>
</evidence>
<dbReference type="Pfam" id="PF08338">
    <property type="entry name" value="DUF1731"/>
    <property type="match status" value="1"/>
</dbReference>
<dbReference type="InterPro" id="IPR013549">
    <property type="entry name" value="DUF1731"/>
</dbReference>
<evidence type="ECO:0000313" key="4">
    <source>
        <dbReference type="RefSeq" id="XP_025419645.1"/>
    </source>
</evidence>
<dbReference type="PANTHER" id="PTHR11092">
    <property type="entry name" value="SUGAR NUCLEOTIDE EPIMERASE RELATED"/>
    <property type="match status" value="1"/>
</dbReference>
<feature type="domain" description="DUF1731" evidence="2">
    <location>
        <begin position="265"/>
        <end position="311"/>
    </location>
</feature>
<dbReference type="Pfam" id="PF01370">
    <property type="entry name" value="Epimerase"/>
    <property type="match status" value="1"/>
</dbReference>
<dbReference type="Proteomes" id="UP000694846">
    <property type="component" value="Unplaced"/>
</dbReference>
<dbReference type="InterPro" id="IPR036291">
    <property type="entry name" value="NAD(P)-bd_dom_sf"/>
</dbReference>
<dbReference type="RefSeq" id="XP_025419645.1">
    <property type="nucleotide sequence ID" value="XM_025563860.1"/>
</dbReference>